<reference evidence="3" key="1">
    <citation type="submission" date="2022-11" db="UniProtKB">
        <authorList>
            <consortium name="WormBaseParasite"/>
        </authorList>
    </citation>
    <scope>IDENTIFICATION</scope>
</reference>
<evidence type="ECO:0000256" key="1">
    <source>
        <dbReference type="SAM" id="MobiDB-lite"/>
    </source>
</evidence>
<feature type="compositionally biased region" description="Polar residues" evidence="1">
    <location>
        <begin position="88"/>
        <end position="106"/>
    </location>
</feature>
<name>A0A915E6E3_9BILA</name>
<sequence length="150" mass="16300">MKLYENDEILMHNLGKRPIYVDGKSILQGEKARLNNNSIIEISLIKLNFTRNETTKSMEHNRSTRGHTTPAGSNAAGSAGYAQMAEQKANTPQASQNASSVNQEGTTIAARIGQPATTEETNQIGKVPTTNSAISRRLLGNNFGLDDDNR</sequence>
<keyword evidence="2" id="KW-1185">Reference proteome</keyword>
<dbReference type="Proteomes" id="UP000887574">
    <property type="component" value="Unplaced"/>
</dbReference>
<evidence type="ECO:0000313" key="3">
    <source>
        <dbReference type="WBParaSite" id="jg3052"/>
    </source>
</evidence>
<proteinExistence type="predicted"/>
<feature type="compositionally biased region" description="Low complexity" evidence="1">
    <location>
        <begin position="71"/>
        <end position="82"/>
    </location>
</feature>
<dbReference type="WBParaSite" id="jg3052">
    <property type="protein sequence ID" value="jg3052"/>
    <property type="gene ID" value="jg3052"/>
</dbReference>
<accession>A0A915E6E3</accession>
<protein>
    <submittedName>
        <fullName evidence="3">FHA domain-containing protein</fullName>
    </submittedName>
</protein>
<organism evidence="2 3">
    <name type="scientific">Ditylenchus dipsaci</name>
    <dbReference type="NCBI Taxonomy" id="166011"/>
    <lineage>
        <taxon>Eukaryota</taxon>
        <taxon>Metazoa</taxon>
        <taxon>Ecdysozoa</taxon>
        <taxon>Nematoda</taxon>
        <taxon>Chromadorea</taxon>
        <taxon>Rhabditida</taxon>
        <taxon>Tylenchina</taxon>
        <taxon>Tylenchomorpha</taxon>
        <taxon>Sphaerularioidea</taxon>
        <taxon>Anguinidae</taxon>
        <taxon>Anguininae</taxon>
        <taxon>Ditylenchus</taxon>
    </lineage>
</organism>
<feature type="compositionally biased region" description="Polar residues" evidence="1">
    <location>
        <begin position="115"/>
        <end position="132"/>
    </location>
</feature>
<evidence type="ECO:0000313" key="2">
    <source>
        <dbReference type="Proteomes" id="UP000887574"/>
    </source>
</evidence>
<dbReference type="AlphaFoldDB" id="A0A915E6E3"/>
<feature type="region of interest" description="Disordered" evidence="1">
    <location>
        <begin position="55"/>
        <end position="132"/>
    </location>
</feature>